<evidence type="ECO:0000256" key="9">
    <source>
        <dbReference type="ARBA" id="ARBA00023004"/>
    </source>
</evidence>
<dbReference type="CDD" id="cd01335">
    <property type="entry name" value="Radical_SAM"/>
    <property type="match status" value="1"/>
</dbReference>
<evidence type="ECO:0000256" key="8">
    <source>
        <dbReference type="ARBA" id="ARBA00023002"/>
    </source>
</evidence>
<dbReference type="SFLD" id="SFLDF00299">
    <property type="entry name" value="anaerobic_ribonucleoside-triph"/>
    <property type="match status" value="1"/>
</dbReference>
<dbReference type="SUPFAM" id="SSF102114">
    <property type="entry name" value="Radical SAM enzymes"/>
    <property type="match status" value="1"/>
</dbReference>
<evidence type="ECO:0000256" key="10">
    <source>
        <dbReference type="ARBA" id="ARBA00023014"/>
    </source>
</evidence>
<comment type="caution">
    <text evidence="14">The sequence shown here is derived from an EMBL/GenBank/DDBJ whole genome shotgun (WGS) entry which is preliminary data.</text>
</comment>
<accession>A0A4R6PXL8</accession>
<dbReference type="SFLD" id="SFLDG01063">
    <property type="entry name" value="activating_enzymes__group_1"/>
    <property type="match status" value="1"/>
</dbReference>
<dbReference type="GO" id="GO:0046872">
    <property type="term" value="F:metal ion binding"/>
    <property type="evidence" value="ECO:0007669"/>
    <property type="project" value="UniProtKB-KW"/>
</dbReference>
<keyword evidence="15" id="KW-1185">Reference proteome</keyword>
<dbReference type="SFLD" id="SFLDS00029">
    <property type="entry name" value="Radical_SAM"/>
    <property type="match status" value="1"/>
</dbReference>
<dbReference type="RefSeq" id="WP_243108581.1">
    <property type="nucleotide sequence ID" value="NZ_SNXO01000032.1"/>
</dbReference>
<protein>
    <recommendedName>
        <fullName evidence="4 12">Anaerobic ribonucleoside-triphosphate reductase-activating protein</fullName>
        <ecNumber evidence="12">1.97.1.-</ecNumber>
    </recommendedName>
</protein>
<evidence type="ECO:0000256" key="7">
    <source>
        <dbReference type="ARBA" id="ARBA00022723"/>
    </source>
</evidence>
<dbReference type="EC" id="1.97.1.-" evidence="12"/>
<dbReference type="Pfam" id="PF13353">
    <property type="entry name" value="Fer4_12"/>
    <property type="match status" value="1"/>
</dbReference>
<evidence type="ECO:0000313" key="14">
    <source>
        <dbReference type="EMBL" id="TDP51083.1"/>
    </source>
</evidence>
<keyword evidence="7" id="KW-0479">Metal-binding</keyword>
<comment type="cofactor">
    <cofactor evidence="1">
        <name>[4Fe-4S] cluster</name>
        <dbReference type="ChEBI" id="CHEBI:49883"/>
    </cofactor>
</comment>
<sequence>MGEVAMSGPAPNGSAAGDAVRREAAPGQSLRLAGIVRESIVDGPGIRFVVFCQGCPHHCPGCHNAVTHDFNGGTDTSVDKILAAIDENPLLQGVTFSGGEPACQAAGFRALAEGLKERNLNMYMYSGYTLEQLTEMAHVDADLARLLSLIDVLIDGPYEESHRDLTLEFRGSSNQRLIDMVASRNAGKVVLVADQKEITVNP</sequence>
<evidence type="ECO:0000256" key="6">
    <source>
        <dbReference type="ARBA" id="ARBA00022691"/>
    </source>
</evidence>
<dbReference type="EMBL" id="SNXO01000032">
    <property type="protein sequence ID" value="TDP51083.1"/>
    <property type="molecule type" value="Genomic_DNA"/>
</dbReference>
<name>A0A4R6PXL8_9FIRM</name>
<comment type="catalytic activity">
    <reaction evidence="11">
        <text>glycyl-[protein] + reduced [flavodoxin] + S-adenosyl-L-methionine = glycin-2-yl radical-[protein] + semiquinone [flavodoxin] + 5'-deoxyadenosine + L-methionine + H(+)</text>
        <dbReference type="Rhea" id="RHEA:61976"/>
        <dbReference type="Rhea" id="RHEA-COMP:10622"/>
        <dbReference type="Rhea" id="RHEA-COMP:14480"/>
        <dbReference type="Rhea" id="RHEA-COMP:15993"/>
        <dbReference type="Rhea" id="RHEA-COMP:15994"/>
        <dbReference type="ChEBI" id="CHEBI:15378"/>
        <dbReference type="ChEBI" id="CHEBI:17319"/>
        <dbReference type="ChEBI" id="CHEBI:29947"/>
        <dbReference type="ChEBI" id="CHEBI:32722"/>
        <dbReference type="ChEBI" id="CHEBI:57618"/>
        <dbReference type="ChEBI" id="CHEBI:57844"/>
        <dbReference type="ChEBI" id="CHEBI:59789"/>
        <dbReference type="ChEBI" id="CHEBI:140311"/>
    </reaction>
</comment>
<evidence type="ECO:0000256" key="4">
    <source>
        <dbReference type="ARBA" id="ARBA00014281"/>
    </source>
</evidence>
<dbReference type="InterPro" id="IPR013785">
    <property type="entry name" value="Aldolase_TIM"/>
</dbReference>
<dbReference type="GO" id="GO:0051539">
    <property type="term" value="F:4 iron, 4 sulfur cluster binding"/>
    <property type="evidence" value="ECO:0007669"/>
    <property type="project" value="UniProtKB-KW"/>
</dbReference>
<dbReference type="PANTHER" id="PTHR30352:SF2">
    <property type="entry name" value="ANAEROBIC RIBONUCLEOSIDE-TRIPHOSPHATE REDUCTASE-ACTIVATING PROTEIN"/>
    <property type="match status" value="1"/>
</dbReference>
<gene>
    <name evidence="14" type="ORF">EV211_1323</name>
</gene>
<evidence type="ECO:0000256" key="12">
    <source>
        <dbReference type="PIRNR" id="PIRNR000368"/>
    </source>
</evidence>
<dbReference type="GO" id="GO:0043365">
    <property type="term" value="F:[formate-C-acetyltransferase]-activating enzyme activity"/>
    <property type="evidence" value="ECO:0007669"/>
    <property type="project" value="InterPro"/>
</dbReference>
<evidence type="ECO:0000313" key="15">
    <source>
        <dbReference type="Proteomes" id="UP000295500"/>
    </source>
</evidence>
<evidence type="ECO:0000256" key="1">
    <source>
        <dbReference type="ARBA" id="ARBA00001966"/>
    </source>
</evidence>
<reference evidence="14 15" key="1">
    <citation type="submission" date="2019-03" db="EMBL/GenBank/DDBJ databases">
        <title>Genomic Encyclopedia of Type Strains, Phase IV (KMG-IV): sequencing the most valuable type-strain genomes for metagenomic binning, comparative biology and taxonomic classification.</title>
        <authorList>
            <person name="Goeker M."/>
        </authorList>
    </citation>
    <scope>NUCLEOTIDE SEQUENCE [LARGE SCALE GENOMIC DNA]</scope>
    <source>
        <strain evidence="14 15">DSM 28287</strain>
    </source>
</reference>
<dbReference type="InterPro" id="IPR012837">
    <property type="entry name" value="NrdG"/>
</dbReference>
<dbReference type="PIRSF" id="PIRSF000368">
    <property type="entry name" value="NrdG"/>
    <property type="match status" value="1"/>
</dbReference>
<keyword evidence="8 12" id="KW-0560">Oxidoreductase</keyword>
<dbReference type="PROSITE" id="PS01087">
    <property type="entry name" value="RADICAL_ACTIVATING"/>
    <property type="match status" value="1"/>
</dbReference>
<evidence type="ECO:0000256" key="3">
    <source>
        <dbReference type="ARBA" id="ARBA00009777"/>
    </source>
</evidence>
<organism evidence="14 15">
    <name type="scientific">Aminicella lysinilytica</name>
    <dbReference type="NCBI Taxonomy" id="433323"/>
    <lineage>
        <taxon>Bacteria</taxon>
        <taxon>Bacillati</taxon>
        <taxon>Bacillota</taxon>
        <taxon>Clostridia</taxon>
        <taxon>Peptostreptococcales</taxon>
        <taxon>Anaerovoracaceae</taxon>
        <taxon>Aminicella</taxon>
    </lineage>
</organism>
<dbReference type="SFLD" id="SFLDG01066">
    <property type="entry name" value="organic_radical-activating_enz"/>
    <property type="match status" value="1"/>
</dbReference>
<evidence type="ECO:0000256" key="5">
    <source>
        <dbReference type="ARBA" id="ARBA00022485"/>
    </source>
</evidence>
<comment type="similarity">
    <text evidence="3 12">Belongs to the organic radical-activating enzymes family.</text>
</comment>
<keyword evidence="10" id="KW-0411">Iron-sulfur</keyword>
<dbReference type="Proteomes" id="UP000295500">
    <property type="component" value="Unassembled WGS sequence"/>
</dbReference>
<dbReference type="InterPro" id="IPR034457">
    <property type="entry name" value="Organic_radical-activating"/>
</dbReference>
<dbReference type="NCBIfam" id="TIGR02491">
    <property type="entry name" value="NrdG"/>
    <property type="match status" value="1"/>
</dbReference>
<feature type="region of interest" description="Disordered" evidence="13">
    <location>
        <begin position="1"/>
        <end position="22"/>
    </location>
</feature>
<keyword evidence="5" id="KW-0004">4Fe-4S</keyword>
<dbReference type="AlphaFoldDB" id="A0A4R6PXL8"/>
<dbReference type="PANTHER" id="PTHR30352">
    <property type="entry name" value="PYRUVATE FORMATE-LYASE-ACTIVATING ENZYME"/>
    <property type="match status" value="1"/>
</dbReference>
<keyword evidence="9" id="KW-0408">Iron</keyword>
<evidence type="ECO:0000256" key="11">
    <source>
        <dbReference type="ARBA" id="ARBA00047365"/>
    </source>
</evidence>
<dbReference type="InterPro" id="IPR001989">
    <property type="entry name" value="Radical_activat_CS"/>
</dbReference>
<dbReference type="InterPro" id="IPR058240">
    <property type="entry name" value="rSAM_sf"/>
</dbReference>
<comment type="function">
    <text evidence="2 12">Activation of anaerobic ribonucleoside-triphosphate reductase under anaerobic conditions by generation of an organic free radical, using S-adenosylmethionine and reduced flavodoxin as cosubstrates to produce 5'-deoxy-adenosine.</text>
</comment>
<evidence type="ECO:0000256" key="13">
    <source>
        <dbReference type="SAM" id="MobiDB-lite"/>
    </source>
</evidence>
<proteinExistence type="inferred from homology"/>
<evidence type="ECO:0000256" key="2">
    <source>
        <dbReference type="ARBA" id="ARBA00003852"/>
    </source>
</evidence>
<keyword evidence="6" id="KW-0949">S-adenosyl-L-methionine</keyword>
<dbReference type="GO" id="GO:0004748">
    <property type="term" value="F:ribonucleoside-diphosphate reductase activity, thioredoxin disulfide as acceptor"/>
    <property type="evidence" value="ECO:0007669"/>
    <property type="project" value="TreeGrafter"/>
</dbReference>
<dbReference type="InterPro" id="IPR007197">
    <property type="entry name" value="rSAM"/>
</dbReference>
<dbReference type="Gene3D" id="3.20.20.70">
    <property type="entry name" value="Aldolase class I"/>
    <property type="match status" value="1"/>
</dbReference>